<feature type="region of interest" description="Disordered" evidence="10">
    <location>
        <begin position="650"/>
        <end position="673"/>
    </location>
</feature>
<proteinExistence type="inferred from homology"/>
<dbReference type="GO" id="GO:0051539">
    <property type="term" value="F:4 iron, 4 sulfur cluster binding"/>
    <property type="evidence" value="ECO:0007669"/>
    <property type="project" value="UniProtKB-KW"/>
</dbReference>
<dbReference type="InterPro" id="IPR028925">
    <property type="entry name" value="RRM_DME"/>
</dbReference>
<dbReference type="SUPFAM" id="SSF48150">
    <property type="entry name" value="DNA-glycosylase"/>
    <property type="match status" value="1"/>
</dbReference>
<dbReference type="Gramene" id="rna-gnl|WGS:NBSK|LSAT_6X27040_mrna">
    <property type="protein sequence ID" value="cds-PLY64549.1"/>
    <property type="gene ID" value="gene-LSAT_6X27040"/>
</dbReference>
<dbReference type="Gene3D" id="1.10.340.30">
    <property type="entry name" value="Hypothetical protein, domain 2"/>
    <property type="match status" value="1"/>
</dbReference>
<dbReference type="CDD" id="cd00056">
    <property type="entry name" value="ENDO3c"/>
    <property type="match status" value="1"/>
</dbReference>
<comment type="caution">
    <text evidence="12">The sequence shown here is derived from an EMBL/GenBank/DDBJ whole genome shotgun (WGS) entry which is preliminary data.</text>
</comment>
<evidence type="ECO:0000259" key="11">
    <source>
        <dbReference type="SMART" id="SM00478"/>
    </source>
</evidence>
<evidence type="ECO:0000256" key="6">
    <source>
        <dbReference type="ARBA" id="ARBA00023004"/>
    </source>
</evidence>
<feature type="compositionally biased region" description="Polar residues" evidence="10">
    <location>
        <begin position="285"/>
        <end position="300"/>
    </location>
</feature>
<dbReference type="InterPro" id="IPR023170">
    <property type="entry name" value="HhH_base_excis_C"/>
</dbReference>
<dbReference type="Gene3D" id="1.10.1670.10">
    <property type="entry name" value="Helix-hairpin-Helix base-excision DNA repair enzymes (C-terminal)"/>
    <property type="match status" value="1"/>
</dbReference>
<dbReference type="SMART" id="SM00525">
    <property type="entry name" value="FES"/>
    <property type="match status" value="1"/>
</dbReference>
<dbReference type="GO" id="GO:0019104">
    <property type="term" value="F:DNA N-glycosylase activity"/>
    <property type="evidence" value="ECO:0007669"/>
    <property type="project" value="InterPro"/>
</dbReference>
<dbReference type="GO" id="GO:0003906">
    <property type="term" value="F:DNA-(apurinic or apyrimidinic site) endonuclease activity"/>
    <property type="evidence" value="ECO:0007669"/>
    <property type="project" value="UniProtKB-ARBA"/>
</dbReference>
<evidence type="ECO:0000256" key="2">
    <source>
        <dbReference type="ARBA" id="ARBA00004123"/>
    </source>
</evidence>
<evidence type="ECO:0000256" key="1">
    <source>
        <dbReference type="ARBA" id="ARBA00001966"/>
    </source>
</evidence>
<dbReference type="InterPro" id="IPR028924">
    <property type="entry name" value="Perm-CXXC"/>
</dbReference>
<feature type="compositionally biased region" description="Low complexity" evidence="10">
    <location>
        <begin position="275"/>
        <end position="284"/>
    </location>
</feature>
<keyword evidence="7" id="KW-0411">Iron-sulfur</keyword>
<evidence type="ECO:0000313" key="13">
    <source>
        <dbReference type="Proteomes" id="UP000235145"/>
    </source>
</evidence>
<dbReference type="GO" id="GO:0046872">
    <property type="term" value="F:metal ion binding"/>
    <property type="evidence" value="ECO:0007669"/>
    <property type="project" value="UniProtKB-KW"/>
</dbReference>
<feature type="compositionally biased region" description="Low complexity" evidence="10">
    <location>
        <begin position="716"/>
        <end position="743"/>
    </location>
</feature>
<feature type="region of interest" description="Disordered" evidence="10">
    <location>
        <begin position="323"/>
        <end position="342"/>
    </location>
</feature>
<dbReference type="Pfam" id="PF15629">
    <property type="entry name" value="Perm-CXXC"/>
    <property type="match status" value="1"/>
</dbReference>
<feature type="compositionally biased region" description="Low complexity" evidence="10">
    <location>
        <begin position="802"/>
        <end position="812"/>
    </location>
</feature>
<evidence type="ECO:0000313" key="12">
    <source>
        <dbReference type="EMBL" id="KAJ0200752.1"/>
    </source>
</evidence>
<name>A0A9R1V5T0_LACSA</name>
<gene>
    <name evidence="12" type="ORF">LSAT_V11C600309690</name>
</gene>
<dbReference type="PANTHER" id="PTHR46213:SF13">
    <property type="entry name" value="DEMETER-LIKE PROTEIN 2-RELATED"/>
    <property type="match status" value="1"/>
</dbReference>
<feature type="compositionally biased region" description="Polar residues" evidence="10">
    <location>
        <begin position="1140"/>
        <end position="1157"/>
    </location>
</feature>
<keyword evidence="4" id="KW-0004">4Fe-4S</keyword>
<feature type="region of interest" description="Disordered" evidence="10">
    <location>
        <begin position="153"/>
        <end position="231"/>
    </location>
</feature>
<dbReference type="GO" id="GO:0003677">
    <property type="term" value="F:DNA binding"/>
    <property type="evidence" value="ECO:0007669"/>
    <property type="project" value="UniProtKB-KW"/>
</dbReference>
<reference evidence="12 13" key="1">
    <citation type="journal article" date="2017" name="Nat. Commun.">
        <title>Genome assembly with in vitro proximity ligation data and whole-genome triplication in lettuce.</title>
        <authorList>
            <person name="Reyes-Chin-Wo S."/>
            <person name="Wang Z."/>
            <person name="Yang X."/>
            <person name="Kozik A."/>
            <person name="Arikit S."/>
            <person name="Song C."/>
            <person name="Xia L."/>
            <person name="Froenicke L."/>
            <person name="Lavelle D.O."/>
            <person name="Truco M.J."/>
            <person name="Xia R."/>
            <person name="Zhu S."/>
            <person name="Xu C."/>
            <person name="Xu H."/>
            <person name="Xu X."/>
            <person name="Cox K."/>
            <person name="Korf I."/>
            <person name="Meyers B.C."/>
            <person name="Michelmore R.W."/>
        </authorList>
    </citation>
    <scope>NUCLEOTIDE SEQUENCE [LARGE SCALE GENOMIC DNA]</scope>
    <source>
        <strain evidence="13">cv. Salinas</strain>
        <tissue evidence="12">Seedlings</tissue>
    </source>
</reference>
<dbReference type="GO" id="GO:0035514">
    <property type="term" value="F:DNA demethylase activity"/>
    <property type="evidence" value="ECO:0007669"/>
    <property type="project" value="InterPro"/>
</dbReference>
<feature type="domain" description="HhH-GPD" evidence="11">
    <location>
        <begin position="877"/>
        <end position="1029"/>
    </location>
</feature>
<dbReference type="InterPro" id="IPR003651">
    <property type="entry name" value="Endonuclease3_FeS-loop_motif"/>
</dbReference>
<dbReference type="Pfam" id="PF15628">
    <property type="entry name" value="RRM_DME"/>
    <property type="match status" value="1"/>
</dbReference>
<dbReference type="InterPro" id="IPR044811">
    <property type="entry name" value="DME/ROS1"/>
</dbReference>
<accession>A0A9R1V5T0</accession>
<feature type="compositionally biased region" description="Low complexity" evidence="10">
    <location>
        <begin position="220"/>
        <end position="231"/>
    </location>
</feature>
<evidence type="ECO:0000256" key="5">
    <source>
        <dbReference type="ARBA" id="ARBA00022723"/>
    </source>
</evidence>
<keyword evidence="5" id="KW-0479">Metal-binding</keyword>
<feature type="compositionally biased region" description="Basic and acidic residues" evidence="10">
    <location>
        <begin position="744"/>
        <end position="760"/>
    </location>
</feature>
<organism evidence="12 13">
    <name type="scientific">Lactuca sativa</name>
    <name type="common">Garden lettuce</name>
    <dbReference type="NCBI Taxonomy" id="4236"/>
    <lineage>
        <taxon>Eukaryota</taxon>
        <taxon>Viridiplantae</taxon>
        <taxon>Streptophyta</taxon>
        <taxon>Embryophyta</taxon>
        <taxon>Tracheophyta</taxon>
        <taxon>Spermatophyta</taxon>
        <taxon>Magnoliopsida</taxon>
        <taxon>eudicotyledons</taxon>
        <taxon>Gunneridae</taxon>
        <taxon>Pentapetalae</taxon>
        <taxon>asterids</taxon>
        <taxon>campanulids</taxon>
        <taxon>Asterales</taxon>
        <taxon>Asteraceae</taxon>
        <taxon>Cichorioideae</taxon>
        <taxon>Cichorieae</taxon>
        <taxon>Lactucinae</taxon>
        <taxon>Lactuca</taxon>
    </lineage>
</organism>
<dbReference type="PANTHER" id="PTHR46213">
    <property type="entry name" value="TRANSCRIPTIONAL ACTIVATOR DEMETER"/>
    <property type="match status" value="1"/>
</dbReference>
<sequence>MDNKEGEGSSSHQIYPADGVYAPATPAKPSRSENTISKDWLQTPFDEALFEDSQANKNFSCWENNLGQNFEINGGICDNGNNIRFSIDDVEPWHSIPCIDLLALADANGSAKLHNFLSDLNAPPPETVVTEPVAEVIIAQSQEAEISTIVESNQEKGLSEQINLNETPQQPKQRRRKHRPKVIKERKPRSAKKPATPKPDGSSTGKRKYVRRKPLEKSTPKSTPTKTKTKTPVVEGIIDLTKDEEEEKTEKSCKRKINFDEVDLTVEKTCSTSTIPITPSKTETQQGRSRSINDVNGNGNQSYKTAKCRINFLQETHEKGVITNVSSPNESNCSTSAQGSKQQIENGNGIGVSPFPDSLEAYLSVYTDYNNNSSNNNNKPESLPVIHKKKRIRKRKTSMISVWENGIKVSYDQQSYRYMQASTGFKGEAIYEAEIQVSKATKKRAKKTTTTMVVASSYQDQISFTNNLGCQPNLRWNFDELVKQFERMDINGLMEEKNRVAIVPYLSRNNEKNVDVNVNVNAIVPFEGHGSVVPYDGLFNPIRRRKPRPKVDLDDETSRVWRLLLEDINSQGINGTDEDKAKWWEEERRVFSGRADSFIARMHLVQGDRRFSRWKGSVLDSVIGVFLTQNVSDHLSSSAFMSLVSRYPSKSKSSSEPLHEENSVVSVEEPLDEEETMMLKDNEKREVVYSNEVSKNVAYTVDFNENSECGVEDIISSQNSTDTSPSSVQSSIAHSQSQSQTTEEQQKSRCQATEEHQKDRCQATGLNEYTSFVELLHMQGSSTSPCCNGSENTLLPKECGSEESGLSAESASQARGKTVETISSQESHKTNEVRQVFDKVVEFNSGGSSQTVDKGRSVIDKVRAGKKQVKVEWDKLRLQAEVKEKKERTPYTMDSLDYEALMNADVSDIADAIKERGMNNVLATRIKALLDRIVQDHGSVDLEWLRDVPPDKAKEYLLSFRGLGLKSVECVRLLTLHHLAFPVDTNVGRIAVRLGWVPLQPLPESLQLHLLELYPVLETIQQYLWPRLCKLDQKTLYELHYQMITFGKVFCTKSKPNCNACPMRGECRHFASAFASARLGLPAPEGSVASITENKTGQKLIGMSDQPNEQLQQLSELQNCNQPNEEHQKLSEVQNCNPVVEESSTPGTIIEAPSTSGPIVEVPLSPEPIIEVPTTPEPEQIQQELDIEDFCEEDGEEIPMIKLNMEEFTQNLQTYMERHMELGEGDLSKALVALTSEAAAIPVPKLKNVSQLRTEHQVYELPDSHPLLEGLDTREPDDPCSYLLAIWTPGETADSIQPPAGQCSSQESGTLCNEETCFFCNSTREANNQTVRGTLLIPCRTAMRGSFPLNGTYFQVNEVFADHDSSLNPIDVPRSWLWNLPRRTVYFGTSIPTIFKGLTTEDIQYCFWRGFVCVRGFDQKTRAPRPLMARLHFPASKRAKTKTDANANAN</sequence>
<feature type="region of interest" description="Disordered" evidence="10">
    <location>
        <begin position="716"/>
        <end position="760"/>
    </location>
</feature>
<dbReference type="InterPro" id="IPR003265">
    <property type="entry name" value="HhH-GPD_domain"/>
</dbReference>
<evidence type="ECO:0000256" key="4">
    <source>
        <dbReference type="ARBA" id="ARBA00022485"/>
    </source>
</evidence>
<comment type="subcellular location">
    <subcellularLocation>
        <location evidence="2">Nucleus</location>
    </subcellularLocation>
</comment>
<evidence type="ECO:0000256" key="8">
    <source>
        <dbReference type="ARBA" id="ARBA00023125"/>
    </source>
</evidence>
<dbReference type="SMART" id="SM00478">
    <property type="entry name" value="ENDO3c"/>
    <property type="match status" value="1"/>
</dbReference>
<dbReference type="GO" id="GO:0141166">
    <property type="term" value="P:chromosomal 5-methylcytosine DNA demethylation pathway"/>
    <property type="evidence" value="ECO:0007669"/>
    <property type="project" value="InterPro"/>
</dbReference>
<dbReference type="GO" id="GO:0006284">
    <property type="term" value="P:base-excision repair"/>
    <property type="evidence" value="ECO:0007669"/>
    <property type="project" value="InterPro"/>
</dbReference>
<feature type="region of interest" description="Disordered" evidence="10">
    <location>
        <begin position="275"/>
        <end position="300"/>
    </location>
</feature>
<evidence type="ECO:0000256" key="3">
    <source>
        <dbReference type="ARBA" id="ARBA00005646"/>
    </source>
</evidence>
<feature type="region of interest" description="Disordered" evidence="10">
    <location>
        <begin position="798"/>
        <end position="830"/>
    </location>
</feature>
<dbReference type="OrthoDB" id="5607at2759"/>
<dbReference type="GO" id="GO:0005634">
    <property type="term" value="C:nucleus"/>
    <property type="evidence" value="ECO:0007669"/>
    <property type="project" value="UniProtKB-SubCell"/>
</dbReference>
<comment type="cofactor">
    <cofactor evidence="1">
        <name>[4Fe-4S] cluster</name>
        <dbReference type="ChEBI" id="CHEBI:49883"/>
    </cofactor>
</comment>
<dbReference type="EMBL" id="NBSK02000006">
    <property type="protein sequence ID" value="KAJ0200752.1"/>
    <property type="molecule type" value="Genomic_DNA"/>
</dbReference>
<evidence type="ECO:0000256" key="10">
    <source>
        <dbReference type="SAM" id="MobiDB-lite"/>
    </source>
</evidence>
<evidence type="ECO:0000256" key="9">
    <source>
        <dbReference type="ARBA" id="ARBA00023242"/>
    </source>
</evidence>
<keyword evidence="8" id="KW-0238">DNA-binding</keyword>
<keyword evidence="13" id="KW-1185">Reference proteome</keyword>
<evidence type="ECO:0000256" key="7">
    <source>
        <dbReference type="ARBA" id="ARBA00023014"/>
    </source>
</evidence>
<feature type="compositionally biased region" description="Basic residues" evidence="10">
    <location>
        <begin position="172"/>
        <end position="192"/>
    </location>
</feature>
<comment type="similarity">
    <text evidence="3">Belongs to the DNA glycosylase family. DEMETER subfamily.</text>
</comment>
<keyword evidence="6" id="KW-0408">Iron</keyword>
<keyword evidence="9" id="KW-0539">Nucleus</keyword>
<feature type="region of interest" description="Disordered" evidence="10">
    <location>
        <begin position="1140"/>
        <end position="1159"/>
    </location>
</feature>
<dbReference type="Proteomes" id="UP000235145">
    <property type="component" value="Unassembled WGS sequence"/>
</dbReference>
<dbReference type="InterPro" id="IPR011257">
    <property type="entry name" value="DNA_glycosylase"/>
</dbReference>
<feature type="region of interest" description="Disordered" evidence="10">
    <location>
        <begin position="1"/>
        <end position="35"/>
    </location>
</feature>
<protein>
    <recommendedName>
        <fullName evidence="11">HhH-GPD domain-containing protein</fullName>
    </recommendedName>
</protein>
<dbReference type="FunFam" id="1.10.1670.10:FF:000004">
    <property type="entry name" value="DNA glycosylase/AP lyase ROS1"/>
    <property type="match status" value="1"/>
</dbReference>